<name>A0ABQ7J4E2_9APIC</name>
<comment type="function">
    <text evidence="3">Thiol-specific peroxidase that catalyzes the reduction of hydrogen peroxide and organic hydroperoxides to water and alcohols, respectively.</text>
</comment>
<organism evidence="5 6">
    <name type="scientific">Cardiosporidium cionae</name>
    <dbReference type="NCBI Taxonomy" id="476202"/>
    <lineage>
        <taxon>Eukaryota</taxon>
        <taxon>Sar</taxon>
        <taxon>Alveolata</taxon>
        <taxon>Apicomplexa</taxon>
        <taxon>Aconoidasida</taxon>
        <taxon>Nephromycida</taxon>
        <taxon>Cardiosporidium</taxon>
    </lineage>
</organism>
<dbReference type="PANTHER" id="PTHR10681">
    <property type="entry name" value="THIOREDOXIN PEROXIDASE"/>
    <property type="match status" value="1"/>
</dbReference>
<dbReference type="PROSITE" id="PS51352">
    <property type="entry name" value="THIOREDOXIN_2"/>
    <property type="match status" value="1"/>
</dbReference>
<accession>A0ABQ7J4E2</accession>
<dbReference type="InterPro" id="IPR000866">
    <property type="entry name" value="AhpC/TSA"/>
</dbReference>
<dbReference type="Pfam" id="PF00578">
    <property type="entry name" value="AhpC-TSA"/>
    <property type="match status" value="1"/>
</dbReference>
<dbReference type="InterPro" id="IPR036249">
    <property type="entry name" value="Thioredoxin-like_sf"/>
</dbReference>
<protein>
    <submittedName>
        <fullName evidence="5">Alkyl hydroperoxide reductase/ Thiol specific antioxidant/ Mal allergen</fullName>
    </submittedName>
</protein>
<keyword evidence="3" id="KW-0676">Redox-active center</keyword>
<dbReference type="Pfam" id="PF10417">
    <property type="entry name" value="1-cysPrx_C"/>
    <property type="match status" value="1"/>
</dbReference>
<evidence type="ECO:0000313" key="6">
    <source>
        <dbReference type="Proteomes" id="UP000823046"/>
    </source>
</evidence>
<reference evidence="5 6" key="1">
    <citation type="journal article" date="2020" name="bioRxiv">
        <title>Metabolic contributions of an alphaproteobacterial endosymbiont in the apicomplexan Cardiosporidium cionae.</title>
        <authorList>
            <person name="Hunter E.S."/>
            <person name="Paight C.J."/>
            <person name="Lane C.E."/>
        </authorList>
    </citation>
    <scope>NUCLEOTIDE SEQUENCE [LARGE SCALE GENOMIC DNA]</scope>
    <source>
        <strain evidence="5">ESH_2018</strain>
    </source>
</reference>
<comment type="similarity">
    <text evidence="1">Belongs to the peroxiredoxin family. AhpC/Prx1 subfamily.</text>
</comment>
<evidence type="ECO:0000259" key="4">
    <source>
        <dbReference type="PROSITE" id="PS51352"/>
    </source>
</evidence>
<keyword evidence="3" id="KW-0575">Peroxidase</keyword>
<keyword evidence="3" id="KW-0049">Antioxidant</keyword>
<evidence type="ECO:0000256" key="2">
    <source>
        <dbReference type="ARBA" id="ARBA00023002"/>
    </source>
</evidence>
<dbReference type="PIRSF" id="PIRSF000239">
    <property type="entry name" value="AHPC"/>
    <property type="match status" value="1"/>
</dbReference>
<dbReference type="Proteomes" id="UP000823046">
    <property type="component" value="Unassembled WGS sequence"/>
</dbReference>
<dbReference type="InterPro" id="IPR019479">
    <property type="entry name" value="Peroxiredoxin_C"/>
</dbReference>
<dbReference type="SUPFAM" id="SSF52833">
    <property type="entry name" value="Thioredoxin-like"/>
    <property type="match status" value="1"/>
</dbReference>
<keyword evidence="6" id="KW-1185">Reference proteome</keyword>
<dbReference type="PANTHER" id="PTHR10681:SF128">
    <property type="entry name" value="THIOREDOXIN-DEPENDENT PEROXIDE REDUCTASE, MITOCHONDRIAL"/>
    <property type="match status" value="1"/>
</dbReference>
<sequence length="204" mass="22623">MSASISKAAPFFDGTALLPDGSFGKIKLTDYMKKRLVLLVFYPFDFTFVCPSEIIAFDRAYEEFEKRGVEVIGCSIDSHFVHAAWCATPLEKGGVGKLRFPLLADVSRKICSDYGVLLPEGMALRGMFLIDKQGILQSAIINNLFLGRSVDEALRMIDACIHHEMYGEVCPANWKKGKKAISETKNGISNYLKEEYVNGKAAAH</sequence>
<feature type="domain" description="Thioredoxin" evidence="4">
    <location>
        <begin position="3"/>
        <end position="162"/>
    </location>
</feature>
<evidence type="ECO:0000256" key="1">
    <source>
        <dbReference type="ARBA" id="ARBA00009796"/>
    </source>
</evidence>
<evidence type="ECO:0000256" key="3">
    <source>
        <dbReference type="PIRNR" id="PIRNR000239"/>
    </source>
</evidence>
<gene>
    <name evidence="5" type="ORF">IE077_002595</name>
</gene>
<dbReference type="InterPro" id="IPR013766">
    <property type="entry name" value="Thioredoxin_domain"/>
</dbReference>
<proteinExistence type="inferred from homology"/>
<keyword evidence="2 3" id="KW-0560">Oxidoreductase</keyword>
<dbReference type="InterPro" id="IPR024706">
    <property type="entry name" value="Peroxiredoxin_AhpC-typ"/>
</dbReference>
<comment type="caution">
    <text evidence="5">The sequence shown here is derived from an EMBL/GenBank/DDBJ whole genome shotgun (WGS) entry which is preliminary data.</text>
</comment>
<dbReference type="EMBL" id="JADAQX010001181">
    <property type="protein sequence ID" value="KAF8817952.1"/>
    <property type="molecule type" value="Genomic_DNA"/>
</dbReference>
<dbReference type="InterPro" id="IPR050217">
    <property type="entry name" value="Peroxiredoxin"/>
</dbReference>
<evidence type="ECO:0000313" key="5">
    <source>
        <dbReference type="EMBL" id="KAF8817952.1"/>
    </source>
</evidence>
<dbReference type="CDD" id="cd03015">
    <property type="entry name" value="PRX_Typ2cys"/>
    <property type="match status" value="1"/>
</dbReference>
<dbReference type="Gene3D" id="3.40.30.10">
    <property type="entry name" value="Glutaredoxin"/>
    <property type="match status" value="1"/>
</dbReference>